<dbReference type="InterPro" id="IPR013658">
    <property type="entry name" value="SGL"/>
</dbReference>
<protein>
    <submittedName>
        <fullName evidence="7">Gluconolactonase</fullName>
    </submittedName>
</protein>
<dbReference type="GO" id="GO:0046872">
    <property type="term" value="F:metal ion binding"/>
    <property type="evidence" value="ECO:0007669"/>
    <property type="project" value="UniProtKB-KW"/>
</dbReference>
<feature type="binding site" evidence="4">
    <location>
        <position position="56"/>
    </location>
    <ligand>
        <name>a divalent metal cation</name>
        <dbReference type="ChEBI" id="CHEBI:60240"/>
    </ligand>
</feature>
<feature type="active site" description="Proton donor/acceptor" evidence="3">
    <location>
        <position position="255"/>
    </location>
</feature>
<feature type="binding site" evidence="4">
    <location>
        <position position="163"/>
    </location>
    <ligand>
        <name>substrate</name>
    </ligand>
</feature>
<keyword evidence="4" id="KW-0862">Zinc</keyword>
<dbReference type="PRINTS" id="PR01790">
    <property type="entry name" value="SMP30FAMILY"/>
</dbReference>
<feature type="binding site" evidence="4">
    <location>
        <position position="201"/>
    </location>
    <ligand>
        <name>a divalent metal cation</name>
        <dbReference type="ChEBI" id="CHEBI:60240"/>
    </ligand>
</feature>
<dbReference type="EMBL" id="PYAU01000001">
    <property type="protein sequence ID" value="PSL37544.1"/>
    <property type="molecule type" value="Genomic_DNA"/>
</dbReference>
<proteinExistence type="inferred from homology"/>
<dbReference type="Proteomes" id="UP000241203">
    <property type="component" value="Unassembled WGS sequence"/>
</dbReference>
<comment type="caution">
    <text evidence="7">The sequence shown here is derived from an EMBL/GenBank/DDBJ whole genome shotgun (WGS) entry which is preliminary data.</text>
</comment>
<reference evidence="7 8" key="1">
    <citation type="submission" date="2018-03" db="EMBL/GenBank/DDBJ databases">
        <title>Genomic Encyclopedia of Archaeal and Bacterial Type Strains, Phase II (KMG-II): from individual species to whole genera.</title>
        <authorList>
            <person name="Goeker M."/>
        </authorList>
    </citation>
    <scope>NUCLEOTIDE SEQUENCE [LARGE SCALE GENOMIC DNA]</scope>
    <source>
        <strain evidence="7 8">DSM 21548</strain>
    </source>
</reference>
<evidence type="ECO:0000259" key="6">
    <source>
        <dbReference type="Pfam" id="PF08450"/>
    </source>
</evidence>
<gene>
    <name evidence="7" type="ORF">CLV49_1151</name>
</gene>
<evidence type="ECO:0000313" key="8">
    <source>
        <dbReference type="Proteomes" id="UP000241203"/>
    </source>
</evidence>
<feature type="domain" description="SMP-30/Gluconolactonase/LRE-like region" evidence="6">
    <location>
        <begin position="54"/>
        <end position="310"/>
    </location>
</feature>
<dbReference type="InterPro" id="IPR005511">
    <property type="entry name" value="SMP-30"/>
</dbReference>
<evidence type="ECO:0000313" key="7">
    <source>
        <dbReference type="EMBL" id="PSL37544.1"/>
    </source>
</evidence>
<evidence type="ECO:0000256" key="5">
    <source>
        <dbReference type="SAM" id="MobiDB-lite"/>
    </source>
</evidence>
<keyword evidence="4" id="KW-0479">Metal-binding</keyword>
<name>A0A2P8GUA5_9MICO</name>
<dbReference type="InterPro" id="IPR051262">
    <property type="entry name" value="SMP-30/CGR1_Lactonase"/>
</dbReference>
<sequence>MGYFSSVPSGAKAQSDSMSSLPTGEPIYEILDPRFGECIDLVAQLERLHGGLRWAEGPVYFADHHALLFSDIPNERILRYDEESGEVTLFRGASNNANGNTRDRQGRLITCEQGAGRVTRTEPDGSVAVLADSVGGKRLNAPNDVVVRSDGTIWFTDPSYGRETSFVGTPRPREVEVDGVYRLDADGGDPVLVADDFVKPNGLAFSPDESRLYIVDSGYLPDPTGPRHVRVFDVGADNTLSGGEVLVEVMPGIPDGLRVDDAGRLWIGAGDGVHCVHPDGTLLGKIRVPEAAANVAFGGPDRNRLYITATTSLYAVFLNVTGIQRP</sequence>
<accession>A0A2P8GUA5</accession>
<evidence type="ECO:0000256" key="1">
    <source>
        <dbReference type="ARBA" id="ARBA00008853"/>
    </source>
</evidence>
<organism evidence="7 8">
    <name type="scientific">Labedella gwakjiensis</name>
    <dbReference type="NCBI Taxonomy" id="390269"/>
    <lineage>
        <taxon>Bacteria</taxon>
        <taxon>Bacillati</taxon>
        <taxon>Actinomycetota</taxon>
        <taxon>Actinomycetes</taxon>
        <taxon>Micrococcales</taxon>
        <taxon>Microbacteriaceae</taxon>
        <taxon>Labedella</taxon>
    </lineage>
</organism>
<dbReference type="InterPro" id="IPR011042">
    <property type="entry name" value="6-blade_b-propeller_TolB-like"/>
</dbReference>
<feature type="region of interest" description="Disordered" evidence="5">
    <location>
        <begin position="1"/>
        <end position="22"/>
    </location>
</feature>
<comment type="cofactor">
    <cofactor evidence="4">
        <name>Zn(2+)</name>
        <dbReference type="ChEBI" id="CHEBI:29105"/>
    </cofactor>
    <text evidence="4">Binds 1 divalent metal cation per subunit.</text>
</comment>
<dbReference type="Pfam" id="PF08450">
    <property type="entry name" value="SGL"/>
    <property type="match status" value="1"/>
</dbReference>
<feature type="binding site" evidence="4">
    <location>
        <position position="143"/>
    </location>
    <ligand>
        <name>substrate</name>
    </ligand>
</feature>
<dbReference type="AlphaFoldDB" id="A0A2P8GUA5"/>
<evidence type="ECO:0000256" key="3">
    <source>
        <dbReference type="PIRSR" id="PIRSR605511-1"/>
    </source>
</evidence>
<feature type="binding site" evidence="4">
    <location>
        <position position="255"/>
    </location>
    <ligand>
        <name>a divalent metal cation</name>
        <dbReference type="ChEBI" id="CHEBI:60240"/>
    </ligand>
</feature>
<dbReference type="PANTHER" id="PTHR47572:SF4">
    <property type="entry name" value="LACTONASE DRP35"/>
    <property type="match status" value="1"/>
</dbReference>
<dbReference type="SUPFAM" id="SSF63829">
    <property type="entry name" value="Calcium-dependent phosphotriesterase"/>
    <property type="match status" value="1"/>
</dbReference>
<evidence type="ECO:0000256" key="4">
    <source>
        <dbReference type="PIRSR" id="PIRSR605511-2"/>
    </source>
</evidence>
<dbReference type="GO" id="GO:0016787">
    <property type="term" value="F:hydrolase activity"/>
    <property type="evidence" value="ECO:0007669"/>
    <property type="project" value="UniProtKB-KW"/>
</dbReference>
<dbReference type="Gene3D" id="2.120.10.30">
    <property type="entry name" value="TolB, C-terminal domain"/>
    <property type="match status" value="1"/>
</dbReference>
<comment type="similarity">
    <text evidence="1">Belongs to the SMP-30/CGR1 family.</text>
</comment>
<evidence type="ECO:0000256" key="2">
    <source>
        <dbReference type="ARBA" id="ARBA00022801"/>
    </source>
</evidence>
<keyword evidence="2" id="KW-0378">Hydrolase</keyword>
<dbReference type="PANTHER" id="PTHR47572">
    <property type="entry name" value="LIPOPROTEIN-RELATED"/>
    <property type="match status" value="1"/>
</dbReference>